<dbReference type="GO" id="GO:0016853">
    <property type="term" value="F:isomerase activity"/>
    <property type="evidence" value="ECO:0007669"/>
    <property type="project" value="UniProtKB-KW"/>
</dbReference>
<dbReference type="SUPFAM" id="SSF51658">
    <property type="entry name" value="Xylose isomerase-like"/>
    <property type="match status" value="1"/>
</dbReference>
<evidence type="ECO:0000259" key="1">
    <source>
        <dbReference type="Pfam" id="PF01261"/>
    </source>
</evidence>
<proteinExistence type="predicted"/>
<dbReference type="PANTHER" id="PTHR12110:SF21">
    <property type="entry name" value="XYLOSE ISOMERASE-LIKE TIM BARREL DOMAIN-CONTAINING PROTEIN"/>
    <property type="match status" value="1"/>
</dbReference>
<dbReference type="Pfam" id="PF01261">
    <property type="entry name" value="AP_endonuc_2"/>
    <property type="match status" value="1"/>
</dbReference>
<dbReference type="AlphaFoldDB" id="A0A6B8RT58"/>
<dbReference type="KEGG" id="ppsc:EHS13_27625"/>
<keyword evidence="2" id="KW-0413">Isomerase</keyword>
<dbReference type="Proteomes" id="UP000426246">
    <property type="component" value="Chromosome"/>
</dbReference>
<dbReference type="EMBL" id="CP034235">
    <property type="protein sequence ID" value="QGQ98388.1"/>
    <property type="molecule type" value="Genomic_DNA"/>
</dbReference>
<feature type="domain" description="Xylose isomerase-like TIM barrel" evidence="1">
    <location>
        <begin position="27"/>
        <end position="275"/>
    </location>
</feature>
<dbReference type="Gene3D" id="3.20.20.150">
    <property type="entry name" value="Divalent-metal-dependent TIM barrel enzymes"/>
    <property type="match status" value="1"/>
</dbReference>
<evidence type="ECO:0000313" key="3">
    <source>
        <dbReference type="Proteomes" id="UP000426246"/>
    </source>
</evidence>
<gene>
    <name evidence="2" type="ORF">EHS13_27625</name>
</gene>
<dbReference type="InterPro" id="IPR013022">
    <property type="entry name" value="Xyl_isomerase-like_TIM-brl"/>
</dbReference>
<dbReference type="InterPro" id="IPR036237">
    <property type="entry name" value="Xyl_isomerase-like_sf"/>
</dbReference>
<dbReference type="InterPro" id="IPR050312">
    <property type="entry name" value="IolE/XylAMocC-like"/>
</dbReference>
<sequence>MAFGILAHALGKLPLKQLTEKLGKYELDFVQLALSKAISDIDLGLGKLSPGLANHIAEQFERNSLRIGVLGCYINPIHPDPVQRRYDIERFKEHIRFARQFGTSIVATETGDLNTYLTHDSLRYREIGWDILKATIEELTEEAEKWGVFIGLEPVYRHTLSSSEKMKQLLEEIPSNHLGVVFDPCNLLDLTNIGQQDKIIADAFDNFGERIVLAHLKDVNISEDSESLQEVQAGSGQFNITGFLSKLHQHKPFVDISIEGVNETNLKDALRYLNSLSYK</sequence>
<dbReference type="PANTHER" id="PTHR12110">
    <property type="entry name" value="HYDROXYPYRUVATE ISOMERASE"/>
    <property type="match status" value="1"/>
</dbReference>
<reference evidence="3" key="1">
    <citation type="submission" date="2018-11" db="EMBL/GenBank/DDBJ databases">
        <title>Complete genome sequence of Paenibacillus sp. ML311-T8.</title>
        <authorList>
            <person name="Nam Y.-D."/>
            <person name="Kang J."/>
            <person name="Chung W.-H."/>
            <person name="Park Y.S."/>
        </authorList>
    </citation>
    <scope>NUCLEOTIDE SEQUENCE [LARGE SCALE GENOMIC DNA]</scope>
    <source>
        <strain evidence="3">ML311-T8</strain>
    </source>
</reference>
<accession>A0A6B8RT58</accession>
<organism evidence="2 3">
    <name type="scientific">Paenibacillus psychroresistens</name>
    <dbReference type="NCBI Taxonomy" id="1778678"/>
    <lineage>
        <taxon>Bacteria</taxon>
        <taxon>Bacillati</taxon>
        <taxon>Bacillota</taxon>
        <taxon>Bacilli</taxon>
        <taxon>Bacillales</taxon>
        <taxon>Paenibacillaceae</taxon>
        <taxon>Paenibacillus</taxon>
    </lineage>
</organism>
<dbReference type="OrthoDB" id="2063291at2"/>
<protein>
    <submittedName>
        <fullName evidence="2">Sugar phosphate isomerase/epimerase</fullName>
    </submittedName>
</protein>
<evidence type="ECO:0000313" key="2">
    <source>
        <dbReference type="EMBL" id="QGQ98388.1"/>
    </source>
</evidence>
<keyword evidence="3" id="KW-1185">Reference proteome</keyword>
<name>A0A6B8RT58_9BACL</name>